<evidence type="ECO:0000256" key="1">
    <source>
        <dbReference type="SAM" id="MobiDB-lite"/>
    </source>
</evidence>
<evidence type="ECO:0000313" key="2">
    <source>
        <dbReference type="EMBL" id="KIJ24239.1"/>
    </source>
</evidence>
<feature type="region of interest" description="Disordered" evidence="1">
    <location>
        <begin position="360"/>
        <end position="412"/>
    </location>
</feature>
<proteinExistence type="predicted"/>
<feature type="compositionally biased region" description="Acidic residues" evidence="1">
    <location>
        <begin position="97"/>
        <end position="111"/>
    </location>
</feature>
<gene>
    <name evidence="2" type="ORF">M422DRAFT_275028</name>
</gene>
<dbReference type="Proteomes" id="UP000054279">
    <property type="component" value="Unassembled WGS sequence"/>
</dbReference>
<reference evidence="2 3" key="1">
    <citation type="submission" date="2014-06" db="EMBL/GenBank/DDBJ databases">
        <title>Evolutionary Origins and Diversification of the Mycorrhizal Mutualists.</title>
        <authorList>
            <consortium name="DOE Joint Genome Institute"/>
            <consortium name="Mycorrhizal Genomics Consortium"/>
            <person name="Kohler A."/>
            <person name="Kuo A."/>
            <person name="Nagy L.G."/>
            <person name="Floudas D."/>
            <person name="Copeland A."/>
            <person name="Barry K.W."/>
            <person name="Cichocki N."/>
            <person name="Veneault-Fourrey C."/>
            <person name="LaButti K."/>
            <person name="Lindquist E.A."/>
            <person name="Lipzen A."/>
            <person name="Lundell T."/>
            <person name="Morin E."/>
            <person name="Murat C."/>
            <person name="Riley R."/>
            <person name="Ohm R."/>
            <person name="Sun H."/>
            <person name="Tunlid A."/>
            <person name="Henrissat B."/>
            <person name="Grigoriev I.V."/>
            <person name="Hibbett D.S."/>
            <person name="Martin F."/>
        </authorList>
    </citation>
    <scope>NUCLEOTIDE SEQUENCE [LARGE SCALE GENOMIC DNA]</scope>
    <source>
        <strain evidence="2 3">SS14</strain>
    </source>
</reference>
<feature type="region of interest" description="Disordered" evidence="1">
    <location>
        <begin position="1"/>
        <end position="116"/>
    </location>
</feature>
<name>A0A0C9TQL7_SPHS4</name>
<accession>A0A0C9TQL7</accession>
<dbReference type="AlphaFoldDB" id="A0A0C9TQL7"/>
<protein>
    <submittedName>
        <fullName evidence="2">Uncharacterized protein</fullName>
    </submittedName>
</protein>
<evidence type="ECO:0000313" key="3">
    <source>
        <dbReference type="Proteomes" id="UP000054279"/>
    </source>
</evidence>
<sequence>MPSTHFEDSLLHQNYNSSPPPGHFNPTLYPQPISFETPSRCLSPSRIEIQTPRVPSGNPYPDPEEFQSNHEISQPSISGASVNEQSEGDEPEHQSEEQDDGSNDQFSEEEDHQVHTEEPAIYEQWARTEAQRYLLHQTSPDHIARYSQIADPRKRNITMMAMLASVKEVLEKNDDFKLSELGKKQINTYCAIILLTPDLESYKGDAIETLLVAKLKEAGSGLPLGWKNDPVKFSLIKSAIKSDLTGIHSEMKKKIRASRGYIKDGKTVPAITISDLAKLLAGDSVTLNATHWARFAYLRRIYPHYTGENYWDEIDKALEGIRKQMLKDAKDNHAKMQRMLNRYFSDVLKQDYKEFGCPANPKYIEVPEPRGETPTTTSSSRKRTSRTTQKLGSASKKARRIPDASSVASPRA</sequence>
<dbReference type="OrthoDB" id="3236341at2759"/>
<feature type="compositionally biased region" description="Basic and acidic residues" evidence="1">
    <location>
        <begin position="1"/>
        <end position="10"/>
    </location>
</feature>
<organism evidence="2 3">
    <name type="scientific">Sphaerobolus stellatus (strain SS14)</name>
    <dbReference type="NCBI Taxonomy" id="990650"/>
    <lineage>
        <taxon>Eukaryota</taxon>
        <taxon>Fungi</taxon>
        <taxon>Dikarya</taxon>
        <taxon>Basidiomycota</taxon>
        <taxon>Agaricomycotina</taxon>
        <taxon>Agaricomycetes</taxon>
        <taxon>Phallomycetidae</taxon>
        <taxon>Geastrales</taxon>
        <taxon>Sphaerobolaceae</taxon>
        <taxon>Sphaerobolus</taxon>
    </lineage>
</organism>
<dbReference type="HOGENOM" id="CLU_667600_0_0_1"/>
<dbReference type="EMBL" id="KN837513">
    <property type="protein sequence ID" value="KIJ24239.1"/>
    <property type="molecule type" value="Genomic_DNA"/>
</dbReference>
<feature type="compositionally biased region" description="Polar residues" evidence="1">
    <location>
        <begin position="69"/>
        <end position="85"/>
    </location>
</feature>
<keyword evidence="3" id="KW-1185">Reference proteome</keyword>